<accession>A0A0K9GRL7</accession>
<name>A0A0K9GRL7_9BACI</name>
<organism evidence="1 2">
    <name type="scientific">Peribacillus loiseleuriae</name>
    <dbReference type="NCBI Taxonomy" id="1679170"/>
    <lineage>
        <taxon>Bacteria</taxon>
        <taxon>Bacillati</taxon>
        <taxon>Bacillota</taxon>
        <taxon>Bacilli</taxon>
        <taxon>Bacillales</taxon>
        <taxon>Bacillaceae</taxon>
        <taxon>Peribacillus</taxon>
    </lineage>
</organism>
<evidence type="ECO:0000313" key="2">
    <source>
        <dbReference type="Proteomes" id="UP000037146"/>
    </source>
</evidence>
<dbReference type="Proteomes" id="UP000037146">
    <property type="component" value="Unassembled WGS sequence"/>
</dbReference>
<evidence type="ECO:0000313" key="1">
    <source>
        <dbReference type="EMBL" id="KMY49246.1"/>
    </source>
</evidence>
<dbReference type="STRING" id="1679170.AC625_06685"/>
<reference evidence="2" key="1">
    <citation type="submission" date="2015-07" db="EMBL/GenBank/DDBJ databases">
        <title>Genome sequencing project for genomic taxonomy and phylogenomics of Bacillus-like bacteria.</title>
        <authorList>
            <person name="Liu B."/>
            <person name="Wang J."/>
            <person name="Zhu Y."/>
            <person name="Liu G."/>
            <person name="Chen Q."/>
            <person name="Chen Z."/>
            <person name="Lan J."/>
            <person name="Che J."/>
            <person name="Ge C."/>
            <person name="Shi H."/>
            <person name="Pan Z."/>
            <person name="Liu X."/>
        </authorList>
    </citation>
    <scope>NUCLEOTIDE SEQUENCE [LARGE SCALE GENOMIC DNA]</scope>
    <source>
        <strain evidence="2">FJAT-27997</strain>
    </source>
</reference>
<dbReference type="AlphaFoldDB" id="A0A0K9GRL7"/>
<dbReference type="EMBL" id="LFZW01000001">
    <property type="protein sequence ID" value="KMY49246.1"/>
    <property type="molecule type" value="Genomic_DNA"/>
</dbReference>
<dbReference type="OrthoDB" id="2972252at2"/>
<protein>
    <submittedName>
        <fullName evidence="1">Uncharacterized protein</fullName>
    </submittedName>
</protein>
<sequence length="83" mass="9464">MKFYLQVQKDGLITDAITYPYGNYIEYEVEHLPPGVNGGWFKLENGVIVEYPELKPKTESEEIADLKNQVADLWELILFGGNA</sequence>
<comment type="caution">
    <text evidence="1">The sequence shown here is derived from an EMBL/GenBank/DDBJ whole genome shotgun (WGS) entry which is preliminary data.</text>
</comment>
<proteinExistence type="predicted"/>
<gene>
    <name evidence="1" type="ORF">AC625_06685</name>
</gene>
<dbReference type="PATRIC" id="fig|1679170.3.peg.1437"/>
<dbReference type="RefSeq" id="WP_049680579.1">
    <property type="nucleotide sequence ID" value="NZ_LFZW01000001.1"/>
</dbReference>
<keyword evidence="2" id="KW-1185">Reference proteome</keyword>